<dbReference type="Proteomes" id="UP000677228">
    <property type="component" value="Unassembled WGS sequence"/>
</dbReference>
<dbReference type="PANTHER" id="PTHR43201:SF5">
    <property type="entry name" value="MEDIUM-CHAIN ACYL-COA LIGASE ACSF2, MITOCHONDRIAL"/>
    <property type="match status" value="1"/>
</dbReference>
<feature type="non-terminal residue" evidence="8">
    <location>
        <position position="1"/>
    </location>
</feature>
<accession>A0A8S2EWY7</accession>
<evidence type="ECO:0000313" key="8">
    <source>
        <dbReference type="EMBL" id="CAF1265996.1"/>
    </source>
</evidence>
<comment type="similarity">
    <text evidence="1">Belongs to the ATP-dependent AMP-binding enzyme family.</text>
</comment>
<dbReference type="GO" id="GO:0006631">
    <property type="term" value="P:fatty acid metabolic process"/>
    <property type="evidence" value="ECO:0007669"/>
    <property type="project" value="TreeGrafter"/>
</dbReference>
<evidence type="ECO:0000259" key="7">
    <source>
        <dbReference type="Pfam" id="PF00501"/>
    </source>
</evidence>
<feature type="domain" description="AMP-dependent synthetase/ligase" evidence="7">
    <location>
        <begin position="30"/>
        <end position="172"/>
    </location>
</feature>
<evidence type="ECO:0000256" key="3">
    <source>
        <dbReference type="ARBA" id="ARBA00037247"/>
    </source>
</evidence>
<dbReference type="AlphaFoldDB" id="A0A8S2EWY7"/>
<dbReference type="SUPFAM" id="SSF56801">
    <property type="entry name" value="Acetyl-CoA synthetase-like"/>
    <property type="match status" value="1"/>
</dbReference>
<evidence type="ECO:0000256" key="6">
    <source>
        <dbReference type="ARBA" id="ARBA00048277"/>
    </source>
</evidence>
<dbReference type="PANTHER" id="PTHR43201">
    <property type="entry name" value="ACYL-COA SYNTHETASE"/>
    <property type="match status" value="1"/>
</dbReference>
<dbReference type="EMBL" id="CAJOBA010039103">
    <property type="protein sequence ID" value="CAF4072144.1"/>
    <property type="molecule type" value="Genomic_DNA"/>
</dbReference>
<proteinExistence type="inferred from homology"/>
<evidence type="ECO:0000256" key="2">
    <source>
        <dbReference type="ARBA" id="ARBA00022598"/>
    </source>
</evidence>
<gene>
    <name evidence="8" type="ORF">OVA965_LOCUS26957</name>
    <name evidence="9" type="ORF">TMI583_LOCUS27699</name>
</gene>
<dbReference type="Proteomes" id="UP000682733">
    <property type="component" value="Unassembled WGS sequence"/>
</dbReference>
<dbReference type="Pfam" id="PF00501">
    <property type="entry name" value="AMP-binding"/>
    <property type="match status" value="1"/>
</dbReference>
<comment type="function">
    <text evidence="3">Acyl-CoA synthases catalyze the initial reaction in fatty acid metabolism, by forming a thioester with CoA. Has some preference toward medium-chain substrates. Plays a role in adipocyte differentiation.</text>
</comment>
<evidence type="ECO:0000313" key="9">
    <source>
        <dbReference type="EMBL" id="CAF4072144.1"/>
    </source>
</evidence>
<evidence type="ECO:0000256" key="5">
    <source>
        <dbReference type="ARBA" id="ARBA00047319"/>
    </source>
</evidence>
<protein>
    <recommendedName>
        <fullName evidence="4">Medium-chain acyl-CoA ligase ACSF2, mitochondrial</fullName>
    </recommendedName>
</protein>
<dbReference type="InterPro" id="IPR000873">
    <property type="entry name" value="AMP-dep_synth/lig_dom"/>
</dbReference>
<organism evidence="8 10">
    <name type="scientific">Didymodactylos carnosus</name>
    <dbReference type="NCBI Taxonomy" id="1234261"/>
    <lineage>
        <taxon>Eukaryota</taxon>
        <taxon>Metazoa</taxon>
        <taxon>Spiralia</taxon>
        <taxon>Gnathifera</taxon>
        <taxon>Rotifera</taxon>
        <taxon>Eurotatoria</taxon>
        <taxon>Bdelloidea</taxon>
        <taxon>Philodinida</taxon>
        <taxon>Philodinidae</taxon>
        <taxon>Didymodactylos</taxon>
    </lineage>
</organism>
<comment type="catalytic activity">
    <reaction evidence="6">
        <text>a medium-chain fatty acid + ATP + CoA = a medium-chain fatty acyl-CoA + AMP + diphosphate</text>
        <dbReference type="Rhea" id="RHEA:48340"/>
        <dbReference type="ChEBI" id="CHEBI:30616"/>
        <dbReference type="ChEBI" id="CHEBI:33019"/>
        <dbReference type="ChEBI" id="CHEBI:57287"/>
        <dbReference type="ChEBI" id="CHEBI:59558"/>
        <dbReference type="ChEBI" id="CHEBI:90546"/>
        <dbReference type="ChEBI" id="CHEBI:456215"/>
        <dbReference type="EC" id="6.2.1.2"/>
    </reaction>
</comment>
<dbReference type="GO" id="GO:0031956">
    <property type="term" value="F:medium-chain fatty acid-CoA ligase activity"/>
    <property type="evidence" value="ECO:0007669"/>
    <property type="project" value="UniProtKB-EC"/>
</dbReference>
<comment type="caution">
    <text evidence="8">The sequence shown here is derived from an EMBL/GenBank/DDBJ whole genome shotgun (WGS) entry which is preliminary data.</text>
</comment>
<keyword evidence="2" id="KW-0436">Ligase</keyword>
<evidence type="ECO:0000256" key="1">
    <source>
        <dbReference type="ARBA" id="ARBA00006432"/>
    </source>
</evidence>
<comment type="catalytic activity">
    <reaction evidence="5">
        <text>octanoate + ATP + CoA = octanoyl-CoA + AMP + diphosphate</text>
        <dbReference type="Rhea" id="RHEA:33631"/>
        <dbReference type="ChEBI" id="CHEBI:25646"/>
        <dbReference type="ChEBI" id="CHEBI:30616"/>
        <dbReference type="ChEBI" id="CHEBI:33019"/>
        <dbReference type="ChEBI" id="CHEBI:57287"/>
        <dbReference type="ChEBI" id="CHEBI:57386"/>
        <dbReference type="ChEBI" id="CHEBI:456215"/>
    </reaction>
</comment>
<reference evidence="8" key="1">
    <citation type="submission" date="2021-02" db="EMBL/GenBank/DDBJ databases">
        <authorList>
            <person name="Nowell W R."/>
        </authorList>
    </citation>
    <scope>NUCLEOTIDE SEQUENCE</scope>
</reference>
<sequence length="187" mass="21561">GKNSSSNQLSYSHGASTLPLLGETIGENLRKTVEKFSKHIALIVFSEKSEYNYEQLWEQTTKLSKSLMHLGIKKYDKVGIWCPNRFEWIIVQYATARIGAILVNINPSYQLPELEYVLNDACVKLIISAKSSRTSDYEQLLHNVKPKCPNLENIIIIDNEWHQVMNFSEQITDDELDHNESRVQFDE</sequence>
<name>A0A8S2EWY7_9BILA</name>
<dbReference type="Gene3D" id="3.40.50.980">
    <property type="match status" value="1"/>
</dbReference>
<evidence type="ECO:0000256" key="4">
    <source>
        <dbReference type="ARBA" id="ARBA00039638"/>
    </source>
</evidence>
<dbReference type="EMBL" id="CAJNOK010017546">
    <property type="protein sequence ID" value="CAF1265996.1"/>
    <property type="molecule type" value="Genomic_DNA"/>
</dbReference>
<evidence type="ECO:0000313" key="10">
    <source>
        <dbReference type="Proteomes" id="UP000677228"/>
    </source>
</evidence>